<dbReference type="GO" id="GO:0051536">
    <property type="term" value="F:iron-sulfur cluster binding"/>
    <property type="evidence" value="ECO:0007669"/>
    <property type="project" value="UniProtKB-KW"/>
</dbReference>
<proteinExistence type="predicted"/>
<evidence type="ECO:0000256" key="5">
    <source>
        <dbReference type="ARBA" id="ARBA00023004"/>
    </source>
</evidence>
<keyword evidence="6" id="KW-0411">Iron-sulfur</keyword>
<evidence type="ECO:0000313" key="8">
    <source>
        <dbReference type="EMBL" id="MXP74688.1"/>
    </source>
</evidence>
<dbReference type="InterPro" id="IPR013785">
    <property type="entry name" value="Aldolase_TIM"/>
</dbReference>
<dbReference type="InterPro" id="IPR023885">
    <property type="entry name" value="4Fe4S-binding_SPASM_dom"/>
</dbReference>
<dbReference type="SFLD" id="SFLDG01067">
    <property type="entry name" value="SPASM/twitch_domain_containing"/>
    <property type="match status" value="1"/>
</dbReference>
<dbReference type="SFLD" id="SFLDG01387">
    <property type="entry name" value="BtrN-like_SPASM_domain_contain"/>
    <property type="match status" value="1"/>
</dbReference>
<dbReference type="RefSeq" id="WP_159750037.1">
    <property type="nucleotide sequence ID" value="NZ_CASZNZ010000120.1"/>
</dbReference>
<evidence type="ECO:0000256" key="2">
    <source>
        <dbReference type="ARBA" id="ARBA00022485"/>
    </source>
</evidence>
<dbReference type="Pfam" id="PF13186">
    <property type="entry name" value="SPASM"/>
    <property type="match status" value="1"/>
</dbReference>
<keyword evidence="3" id="KW-0949">S-adenosyl-L-methionine</keyword>
<keyword evidence="5" id="KW-0408">Iron</keyword>
<evidence type="ECO:0000256" key="6">
    <source>
        <dbReference type="ARBA" id="ARBA00023014"/>
    </source>
</evidence>
<dbReference type="InterPro" id="IPR007197">
    <property type="entry name" value="rSAM"/>
</dbReference>
<dbReference type="InterPro" id="IPR058240">
    <property type="entry name" value="rSAM_sf"/>
</dbReference>
<dbReference type="InterPro" id="IPR034391">
    <property type="entry name" value="AdoMet-like_SPASM_containing"/>
</dbReference>
<dbReference type="EMBL" id="WUQX01000001">
    <property type="protein sequence ID" value="MXP74688.1"/>
    <property type="molecule type" value="Genomic_DNA"/>
</dbReference>
<feature type="domain" description="Radical SAM core" evidence="7">
    <location>
        <begin position="22"/>
        <end position="253"/>
    </location>
</feature>
<comment type="caution">
    <text evidence="8">The sequence shown here is derived from an EMBL/GenBank/DDBJ whole genome shotgun (WGS) entry which is preliminary data.</text>
</comment>
<dbReference type="Gene3D" id="3.20.20.70">
    <property type="entry name" value="Aldolase class I"/>
    <property type="match status" value="1"/>
</dbReference>
<sequence>MKAKIGTRYHKNRTELQKVIPLSTPFILYLDPSSACNLSCKFCPCGGAHKDLWTEEKRGSIGVMDFDLYKKIIDDCQEFPEKIKVLRLYKEGEPLVNKRLPEMIEYARKSGKFETIDFTTNGTLLRPELNRKLIDAGLSRINISVEALDARGYKEISGVEMDYDRFIDNIRDLYEHRGNCRIFIKTMADNIDRDIEQRFYGLFGDICDEIAIEHIANCWPGFENTTEQVNVYHGEGYKEYVVCPRIFYIITVNANGTVSHCIVDWNYKGIIGDARKQSIVDIWNSKEYQDIRLAHLNCRRREITLCKDCMEIESAAVDNIDEYREMLLERMTGKQ</sequence>
<dbReference type="GO" id="GO:0046872">
    <property type="term" value="F:metal ion binding"/>
    <property type="evidence" value="ECO:0007669"/>
    <property type="project" value="UniProtKB-KW"/>
</dbReference>
<evidence type="ECO:0000256" key="3">
    <source>
        <dbReference type="ARBA" id="ARBA00022691"/>
    </source>
</evidence>
<dbReference type="SFLD" id="SFLDS00029">
    <property type="entry name" value="Radical_SAM"/>
    <property type="match status" value="1"/>
</dbReference>
<dbReference type="PANTHER" id="PTHR11228">
    <property type="entry name" value="RADICAL SAM DOMAIN PROTEIN"/>
    <property type="match status" value="1"/>
</dbReference>
<dbReference type="AlphaFoldDB" id="A0A7X3ME06"/>
<keyword evidence="2" id="KW-0004">4Fe-4S</keyword>
<evidence type="ECO:0000259" key="7">
    <source>
        <dbReference type="PROSITE" id="PS51918"/>
    </source>
</evidence>
<dbReference type="CDD" id="cd01335">
    <property type="entry name" value="Radical_SAM"/>
    <property type="match status" value="1"/>
</dbReference>
<protein>
    <submittedName>
        <fullName evidence="8">Radical SAM protein</fullName>
    </submittedName>
</protein>
<dbReference type="PROSITE" id="PS51918">
    <property type="entry name" value="RADICAL_SAM"/>
    <property type="match status" value="1"/>
</dbReference>
<dbReference type="InterPro" id="IPR050377">
    <property type="entry name" value="Radical_SAM_PqqE_MftC-like"/>
</dbReference>
<keyword evidence="9" id="KW-1185">Reference proteome</keyword>
<dbReference type="Pfam" id="PF04055">
    <property type="entry name" value="Radical_SAM"/>
    <property type="match status" value="1"/>
</dbReference>
<organism evidence="8 9">
    <name type="scientific">Sporofaciens musculi</name>
    <dbReference type="NCBI Taxonomy" id="2681861"/>
    <lineage>
        <taxon>Bacteria</taxon>
        <taxon>Bacillati</taxon>
        <taxon>Bacillota</taxon>
        <taxon>Clostridia</taxon>
        <taxon>Lachnospirales</taxon>
        <taxon>Lachnospiraceae</taxon>
        <taxon>Sporofaciens</taxon>
    </lineage>
</organism>
<keyword evidence="4" id="KW-0479">Metal-binding</keyword>
<gene>
    <name evidence="8" type="ORF">GN277_04640</name>
</gene>
<reference evidence="8 9" key="1">
    <citation type="submission" date="2019-12" db="EMBL/GenBank/DDBJ databases">
        <title>Sporaefaciens musculi gen. nov., sp. nov., a novel bacterium isolated from the caecum of an obese mouse.</title>
        <authorList>
            <person name="Rasmussen T.S."/>
            <person name="Streidl T."/>
            <person name="Hitch T.C.A."/>
            <person name="Wortmann E."/>
            <person name="Deptula P."/>
            <person name="Hansen M."/>
            <person name="Nielsen D.S."/>
            <person name="Clavel T."/>
            <person name="Vogensen F.K."/>
        </authorList>
    </citation>
    <scope>NUCLEOTIDE SEQUENCE [LARGE SCALE GENOMIC DNA]</scope>
    <source>
        <strain evidence="8 9">WCA-9-b2</strain>
    </source>
</reference>
<name>A0A7X3ME06_9FIRM</name>
<accession>A0A7X3ME06</accession>
<comment type="cofactor">
    <cofactor evidence="1">
        <name>[4Fe-4S] cluster</name>
        <dbReference type="ChEBI" id="CHEBI:49883"/>
    </cofactor>
</comment>
<evidence type="ECO:0000256" key="4">
    <source>
        <dbReference type="ARBA" id="ARBA00022723"/>
    </source>
</evidence>
<dbReference type="PANTHER" id="PTHR11228:SF7">
    <property type="entry name" value="PQQA PEPTIDE CYCLASE"/>
    <property type="match status" value="1"/>
</dbReference>
<dbReference type="GO" id="GO:0003824">
    <property type="term" value="F:catalytic activity"/>
    <property type="evidence" value="ECO:0007669"/>
    <property type="project" value="InterPro"/>
</dbReference>
<dbReference type="SUPFAM" id="SSF102114">
    <property type="entry name" value="Radical SAM enzymes"/>
    <property type="match status" value="1"/>
</dbReference>
<evidence type="ECO:0000256" key="1">
    <source>
        <dbReference type="ARBA" id="ARBA00001966"/>
    </source>
</evidence>
<dbReference type="Proteomes" id="UP000460412">
    <property type="component" value="Unassembled WGS sequence"/>
</dbReference>
<evidence type="ECO:0000313" key="9">
    <source>
        <dbReference type="Proteomes" id="UP000460412"/>
    </source>
</evidence>